<dbReference type="PANTHER" id="PTHR31901:SF96">
    <property type="entry name" value="INDOLE-3-ACETIC ACID-AMIDO SYNTHETASE GH3.1-RELATED"/>
    <property type="match status" value="1"/>
</dbReference>
<dbReference type="GO" id="GO:0005737">
    <property type="term" value="C:cytoplasm"/>
    <property type="evidence" value="ECO:0007669"/>
    <property type="project" value="TreeGrafter"/>
</dbReference>
<accession>A0A9Q1KWX5</accession>
<dbReference type="EMBL" id="JAKOGI010000016">
    <property type="protein sequence ID" value="KAJ8450336.1"/>
    <property type="molecule type" value="Genomic_DNA"/>
</dbReference>
<dbReference type="AlphaFoldDB" id="A0A9Q1KWX5"/>
<keyword evidence="2" id="KW-1185">Reference proteome</keyword>
<gene>
    <name evidence="1" type="ORF">Cgig2_004793</name>
</gene>
<organism evidence="1 2">
    <name type="scientific">Carnegiea gigantea</name>
    <dbReference type="NCBI Taxonomy" id="171969"/>
    <lineage>
        <taxon>Eukaryota</taxon>
        <taxon>Viridiplantae</taxon>
        <taxon>Streptophyta</taxon>
        <taxon>Embryophyta</taxon>
        <taxon>Tracheophyta</taxon>
        <taxon>Spermatophyta</taxon>
        <taxon>Magnoliopsida</taxon>
        <taxon>eudicotyledons</taxon>
        <taxon>Gunneridae</taxon>
        <taxon>Pentapetalae</taxon>
        <taxon>Caryophyllales</taxon>
        <taxon>Cactineae</taxon>
        <taxon>Cactaceae</taxon>
        <taxon>Cactoideae</taxon>
        <taxon>Echinocereeae</taxon>
        <taxon>Carnegiea</taxon>
    </lineage>
</organism>
<comment type="caution">
    <text evidence="1">The sequence shown here is derived from an EMBL/GenBank/DDBJ whole genome shotgun (WGS) entry which is preliminary data.</text>
</comment>
<dbReference type="GO" id="GO:0016881">
    <property type="term" value="F:acid-amino acid ligase activity"/>
    <property type="evidence" value="ECO:0007669"/>
    <property type="project" value="TreeGrafter"/>
</dbReference>
<proteinExistence type="predicted"/>
<dbReference type="Pfam" id="PF03321">
    <property type="entry name" value="GH3"/>
    <property type="match status" value="1"/>
</dbReference>
<reference evidence="1" key="1">
    <citation type="submission" date="2022-04" db="EMBL/GenBank/DDBJ databases">
        <title>Carnegiea gigantea Genome sequencing and assembly v2.</title>
        <authorList>
            <person name="Copetti D."/>
            <person name="Sanderson M.J."/>
            <person name="Burquez A."/>
            <person name="Wojciechowski M.F."/>
        </authorList>
    </citation>
    <scope>NUCLEOTIDE SEQUENCE</scope>
    <source>
        <strain evidence="1">SGP5-SGP5p</strain>
        <tissue evidence="1">Aerial part</tissue>
    </source>
</reference>
<dbReference type="Proteomes" id="UP001153076">
    <property type="component" value="Unassembled WGS sequence"/>
</dbReference>
<name>A0A9Q1KWX5_9CARY</name>
<protein>
    <submittedName>
        <fullName evidence="1">Uncharacterized protein</fullName>
    </submittedName>
</protein>
<evidence type="ECO:0000313" key="1">
    <source>
        <dbReference type="EMBL" id="KAJ8450336.1"/>
    </source>
</evidence>
<sequence length="241" mass="27143">MRECFVQSTKCLLLGAAFHPYELCHDISAGSLSTKIPDPALTARLEETFMPSPKPELDEQSCIQASWKGIIRRIWPNVEYLAVVVTARGYLKFVLGARPQRLILGFGINLYSLCAPSELSHTEDFEFIPLDSPSHSQLDQRKRWKRVQNCHHKLRWIVQNPWPLRHPCRVARLDDEYWAGPGAIGRMLIGSGGGPGLFISTLTGVKGAVISQHNMRMYLPAKPILELLGSRIVPYQFSPLL</sequence>
<dbReference type="InterPro" id="IPR004993">
    <property type="entry name" value="GH3"/>
</dbReference>
<evidence type="ECO:0000313" key="2">
    <source>
        <dbReference type="Proteomes" id="UP001153076"/>
    </source>
</evidence>
<dbReference type="PANTHER" id="PTHR31901">
    <property type="entry name" value="GH3 DOMAIN-CONTAINING PROTEIN"/>
    <property type="match status" value="1"/>
</dbReference>